<proteinExistence type="predicted"/>
<dbReference type="AlphaFoldDB" id="A0A423M9R4"/>
<feature type="compositionally biased region" description="Polar residues" evidence="1">
    <location>
        <begin position="1"/>
        <end position="14"/>
    </location>
</feature>
<organism evidence="2 3">
    <name type="scientific">Pseudomonas fluorescens</name>
    <dbReference type="NCBI Taxonomy" id="294"/>
    <lineage>
        <taxon>Bacteria</taxon>
        <taxon>Pseudomonadati</taxon>
        <taxon>Pseudomonadota</taxon>
        <taxon>Gammaproteobacteria</taxon>
        <taxon>Pseudomonadales</taxon>
        <taxon>Pseudomonadaceae</taxon>
        <taxon>Pseudomonas</taxon>
    </lineage>
</organism>
<dbReference type="OrthoDB" id="6902769at2"/>
<evidence type="ECO:0000313" key="3">
    <source>
        <dbReference type="Proteomes" id="UP000285378"/>
    </source>
</evidence>
<dbReference type="Proteomes" id="UP000285378">
    <property type="component" value="Unassembled WGS sequence"/>
</dbReference>
<evidence type="ECO:0000313" key="2">
    <source>
        <dbReference type="EMBL" id="RON79561.1"/>
    </source>
</evidence>
<reference evidence="2 3" key="1">
    <citation type="submission" date="2016-10" db="EMBL/GenBank/DDBJ databases">
        <title>Comparative genome analysis of multiple Pseudomonas spp. focuses on biocontrol and plant growth promoting traits.</title>
        <authorList>
            <person name="Tao X.-Y."/>
            <person name="Taylor C.G."/>
        </authorList>
    </citation>
    <scope>NUCLEOTIDE SEQUENCE [LARGE SCALE GENOMIC DNA]</scope>
    <source>
        <strain evidence="2 3">28B5</strain>
    </source>
</reference>
<dbReference type="EMBL" id="MOBX01000014">
    <property type="protein sequence ID" value="RON79561.1"/>
    <property type="molecule type" value="Genomic_DNA"/>
</dbReference>
<accession>A0A423M9R4</accession>
<comment type="caution">
    <text evidence="2">The sequence shown here is derived from an EMBL/GenBank/DDBJ whole genome shotgun (WGS) entry which is preliminary data.</text>
</comment>
<name>A0A423M9R4_PSEFL</name>
<sequence>MQSIQVRMTASAEQEVQDEPEELRIEKKASERLLIFDLAQAISHDDMRARYAAISDRLKGLTTRPRQ</sequence>
<evidence type="ECO:0000256" key="1">
    <source>
        <dbReference type="SAM" id="MobiDB-lite"/>
    </source>
</evidence>
<feature type="region of interest" description="Disordered" evidence="1">
    <location>
        <begin position="1"/>
        <end position="22"/>
    </location>
</feature>
<protein>
    <submittedName>
        <fullName evidence="2">Uncharacterized protein</fullName>
    </submittedName>
</protein>
<gene>
    <name evidence="2" type="ORF">BK670_18835</name>
</gene>